<reference evidence="2 3" key="1">
    <citation type="submission" date="2018-11" db="EMBL/GenBank/DDBJ databases">
        <title>Pseudaminobacter arsenicus sp. nov., an arsenic-resistant bacterium isolated from arsenic-rich aquifers.</title>
        <authorList>
            <person name="Mu Y."/>
        </authorList>
    </citation>
    <scope>NUCLEOTIDE SEQUENCE [LARGE SCALE GENOMIC DNA]</scope>
    <source>
        <strain evidence="2 3">CB3</strain>
    </source>
</reference>
<keyword evidence="3" id="KW-1185">Reference proteome</keyword>
<dbReference type="Gene3D" id="3.30.310.70">
    <property type="entry name" value="TT1751-like domain"/>
    <property type="match status" value="1"/>
</dbReference>
<accession>A0A432V0G1</accession>
<dbReference type="Proteomes" id="UP000281647">
    <property type="component" value="Unassembled WGS sequence"/>
</dbReference>
<evidence type="ECO:0000256" key="1">
    <source>
        <dbReference type="SAM" id="SignalP"/>
    </source>
</evidence>
<comment type="caution">
    <text evidence="2">The sequence shown here is derived from an EMBL/GenBank/DDBJ whole genome shotgun (WGS) entry which is preliminary data.</text>
</comment>
<keyword evidence="1" id="KW-0732">Signal</keyword>
<name>A0A432V0G1_9HYPH</name>
<dbReference type="InterPro" id="IPR035923">
    <property type="entry name" value="TT1751-like_sf"/>
</dbReference>
<dbReference type="OrthoDB" id="7363179at2"/>
<sequence>MKRLILAAFTGLAALTAAALPASARDDVTKYTSQAPFADVAADLADAIVNRGYKVDYHGFIGEMLQRTAEDVGASKKLYRNAEIFQFCSAVVSRAVMEENIENIAFCPYVLFVYEAEAEAGTVNVGFRRLPDGEGRDQVNTLLEEIVKEAAGQ</sequence>
<dbReference type="EMBL" id="RKST01000033">
    <property type="protein sequence ID" value="RUM95697.1"/>
    <property type="molecule type" value="Genomic_DNA"/>
</dbReference>
<protein>
    <submittedName>
        <fullName evidence="2">DUF302 domain-containing protein</fullName>
    </submittedName>
</protein>
<dbReference type="SUPFAM" id="SSF103247">
    <property type="entry name" value="TT1751-like"/>
    <property type="match status" value="1"/>
</dbReference>
<evidence type="ECO:0000313" key="3">
    <source>
        <dbReference type="Proteomes" id="UP000281647"/>
    </source>
</evidence>
<dbReference type="AlphaFoldDB" id="A0A432V0G1"/>
<evidence type="ECO:0000313" key="2">
    <source>
        <dbReference type="EMBL" id="RUM95697.1"/>
    </source>
</evidence>
<proteinExistence type="predicted"/>
<dbReference type="RefSeq" id="WP_128628475.1">
    <property type="nucleotide sequence ID" value="NZ_RKST01000033.1"/>
</dbReference>
<feature type="chain" id="PRO_5019200114" evidence="1">
    <location>
        <begin position="25"/>
        <end position="153"/>
    </location>
</feature>
<feature type="signal peptide" evidence="1">
    <location>
        <begin position="1"/>
        <end position="24"/>
    </location>
</feature>
<organism evidence="2 3">
    <name type="scientific">Borborobacter arsenicus</name>
    <dbReference type="NCBI Taxonomy" id="1851146"/>
    <lineage>
        <taxon>Bacteria</taxon>
        <taxon>Pseudomonadati</taxon>
        <taxon>Pseudomonadota</taxon>
        <taxon>Alphaproteobacteria</taxon>
        <taxon>Hyphomicrobiales</taxon>
        <taxon>Phyllobacteriaceae</taxon>
        <taxon>Borborobacter</taxon>
    </lineage>
</organism>
<gene>
    <name evidence="2" type="ORF">EET67_21875</name>
</gene>